<sequence length="516" mass="56249">MDWNDGYVADIAYPITFFPEQSPTHLAATCILNGVEPIAPDAPFTYFELGAGMGLTSAVLAASHPHGTFYANDFQPGHVADARALAHEAQLDNLTLLECSFADLAAGKVDLPPLDFITMYGVYSWVTAENRRHIVNFIARYLKPGGIVYVNYNAMPGWSGVVPLQRLMLEHADRYPGGRARQVGTARAFVDRLAGVGATYFDGNAMLRQCLDTLHGDQTGYLAHEYLNRGWEPLYHADVVRDMADAKLDYVGAADPARAWPELFVDETRQALLADCPDPVLRETVWDYLHNTPFREDVLVRGARRMAPHRRQYWLERLAVARLVATDDEVPRPPAVPPEQAALLREQLLALRDALGGGAPVPLTRLAALPAFGGMPLAGVARLAAMLACGRQAAFCFTGAADADDAPAQRLNAVLAGRAEHGDQHQVLASPLLGNGMRAGLVQRLVYGVLADSPGHRGEDADAATAHVAALLERHARSLPPGPRTEELRKLQAELPQTVAAILRLRVPMWRAQRVL</sequence>
<dbReference type="OrthoDB" id="323463at2"/>
<dbReference type="Pfam" id="PF08242">
    <property type="entry name" value="Methyltransf_12"/>
    <property type="match status" value="1"/>
</dbReference>
<feature type="domain" description="Methyltransferase type 12" evidence="1">
    <location>
        <begin position="48"/>
        <end position="147"/>
    </location>
</feature>
<evidence type="ECO:0000313" key="6">
    <source>
        <dbReference type="Proteomes" id="UP000437862"/>
    </source>
</evidence>
<dbReference type="Gene3D" id="3.40.50.150">
    <property type="entry name" value="Vaccinia Virus protein VP39"/>
    <property type="match status" value="1"/>
</dbReference>
<dbReference type="EMBL" id="VLKW01000014">
    <property type="protein sequence ID" value="TWI42505.1"/>
    <property type="molecule type" value="Genomic_DNA"/>
</dbReference>
<dbReference type="SUPFAM" id="SSF53335">
    <property type="entry name" value="S-adenosyl-L-methionine-dependent methyltransferases"/>
    <property type="match status" value="1"/>
</dbReference>
<proteinExistence type="predicted"/>
<dbReference type="Proteomes" id="UP000315112">
    <property type="component" value="Unassembled WGS sequence"/>
</dbReference>
<name>A0A562PDE2_9BURK</name>
<evidence type="ECO:0000313" key="4">
    <source>
        <dbReference type="EMBL" id="TWI42505.1"/>
    </source>
</evidence>
<dbReference type="Proteomes" id="UP000437862">
    <property type="component" value="Chromosome"/>
</dbReference>
<keyword evidence="6" id="KW-1185">Reference proteome</keyword>
<dbReference type="InterPro" id="IPR018773">
    <property type="entry name" value="MeTrfase_reg_dom_prd"/>
</dbReference>
<dbReference type="EMBL" id="CP046904">
    <property type="protein sequence ID" value="QGZ42124.1"/>
    <property type="molecule type" value="Genomic_DNA"/>
</dbReference>
<keyword evidence="4" id="KW-0808">Transferase</keyword>
<dbReference type="Pfam" id="PF10119">
    <property type="entry name" value="MethyTransf_Reg"/>
    <property type="match status" value="1"/>
</dbReference>
<reference evidence="4 5" key="1">
    <citation type="journal article" date="2015" name="Stand. Genomic Sci.">
        <title>Genomic Encyclopedia of Bacterial and Archaeal Type Strains, Phase III: the genomes of soil and plant-associated and newly described type strains.</title>
        <authorList>
            <person name="Whitman W.B."/>
            <person name="Woyke T."/>
            <person name="Klenk H.P."/>
            <person name="Zhou Y."/>
            <person name="Lilburn T.G."/>
            <person name="Beck B.J."/>
            <person name="De Vos P."/>
            <person name="Vandamme P."/>
            <person name="Eisen J.A."/>
            <person name="Garrity G."/>
            <person name="Hugenholtz P."/>
            <person name="Kyrpides N.C."/>
        </authorList>
    </citation>
    <scope>NUCLEOTIDE SEQUENCE [LARGE SCALE GENOMIC DNA]</scope>
    <source>
        <strain evidence="4 5">CGMCC 1.10685</strain>
    </source>
</reference>
<organism evidence="4 5">
    <name type="scientific">Pseudoduganella flava</name>
    <dbReference type="NCBI Taxonomy" id="871742"/>
    <lineage>
        <taxon>Bacteria</taxon>
        <taxon>Pseudomonadati</taxon>
        <taxon>Pseudomonadota</taxon>
        <taxon>Betaproteobacteria</taxon>
        <taxon>Burkholderiales</taxon>
        <taxon>Oxalobacteraceae</taxon>
        <taxon>Telluria group</taxon>
        <taxon>Pseudoduganella</taxon>
    </lineage>
</organism>
<evidence type="ECO:0000313" key="5">
    <source>
        <dbReference type="Proteomes" id="UP000315112"/>
    </source>
</evidence>
<protein>
    <submittedName>
        <fullName evidence="3 4">Methyltransferase</fullName>
    </submittedName>
</protein>
<dbReference type="InterPro" id="IPR029063">
    <property type="entry name" value="SAM-dependent_MTases_sf"/>
</dbReference>
<evidence type="ECO:0000259" key="2">
    <source>
        <dbReference type="Pfam" id="PF10119"/>
    </source>
</evidence>
<accession>A0A562PDE2</accession>
<reference evidence="4" key="2">
    <citation type="submission" date="2019-07" db="EMBL/GenBank/DDBJ databases">
        <authorList>
            <person name="Whitman W."/>
            <person name="Huntemann M."/>
            <person name="Clum A."/>
            <person name="Pillay M."/>
            <person name="Palaniappan K."/>
            <person name="Varghese N."/>
            <person name="Mikhailova N."/>
            <person name="Stamatis D."/>
            <person name="Reddy T."/>
            <person name="Daum C."/>
            <person name="Shapiro N."/>
            <person name="Ivanova N."/>
            <person name="Kyrpides N."/>
            <person name="Woyke T."/>
        </authorList>
    </citation>
    <scope>NUCLEOTIDE SEQUENCE</scope>
    <source>
        <strain evidence="4">CGMCC 1.10685</strain>
    </source>
</reference>
<dbReference type="GO" id="GO:0032259">
    <property type="term" value="P:methylation"/>
    <property type="evidence" value="ECO:0007669"/>
    <property type="project" value="UniProtKB-KW"/>
</dbReference>
<evidence type="ECO:0000259" key="1">
    <source>
        <dbReference type="Pfam" id="PF08242"/>
    </source>
</evidence>
<keyword evidence="4" id="KW-0489">Methyltransferase</keyword>
<dbReference type="InterPro" id="IPR013217">
    <property type="entry name" value="Methyltransf_12"/>
</dbReference>
<dbReference type="CDD" id="cd02440">
    <property type="entry name" value="AdoMet_MTases"/>
    <property type="match status" value="1"/>
</dbReference>
<dbReference type="GO" id="GO:0008168">
    <property type="term" value="F:methyltransferase activity"/>
    <property type="evidence" value="ECO:0007669"/>
    <property type="project" value="UniProtKB-KW"/>
</dbReference>
<feature type="domain" description="Methyltransferase regulatory" evidence="2">
    <location>
        <begin position="220"/>
        <end position="301"/>
    </location>
</feature>
<evidence type="ECO:0000313" key="3">
    <source>
        <dbReference type="EMBL" id="QGZ42124.1"/>
    </source>
</evidence>
<dbReference type="AlphaFoldDB" id="A0A562PDE2"/>
<gene>
    <name evidence="3" type="ORF">GO485_25820</name>
    <name evidence="4" type="ORF">IP92_05481</name>
</gene>
<reference evidence="3 6" key="3">
    <citation type="submission" date="2019-12" db="EMBL/GenBank/DDBJ databases">
        <title>Draft Genome Sequences of Six Type Strains of the Genus Massilia.</title>
        <authorList>
            <person name="Miess H."/>
            <person name="Frediansyah A."/>
            <person name="Goeker M."/>
            <person name="Gross H."/>
        </authorList>
    </citation>
    <scope>NUCLEOTIDE SEQUENCE [LARGE SCALE GENOMIC DNA]</scope>
    <source>
        <strain evidence="3 6">DSM 26639</strain>
    </source>
</reference>
<dbReference type="RefSeq" id="WP_145881337.1">
    <property type="nucleotide sequence ID" value="NZ_CP046904.1"/>
</dbReference>